<dbReference type="InterPro" id="IPR002818">
    <property type="entry name" value="DJ-1/PfpI"/>
</dbReference>
<evidence type="ECO:0000313" key="3">
    <source>
        <dbReference type="EMBL" id="EPY27784.1"/>
    </source>
</evidence>
<organism evidence="3 5">
    <name type="scientific">Strigomonas culicis</name>
    <dbReference type="NCBI Taxonomy" id="28005"/>
    <lineage>
        <taxon>Eukaryota</taxon>
        <taxon>Discoba</taxon>
        <taxon>Euglenozoa</taxon>
        <taxon>Kinetoplastea</taxon>
        <taxon>Metakinetoplastina</taxon>
        <taxon>Trypanosomatida</taxon>
        <taxon>Trypanosomatidae</taxon>
        <taxon>Strigomonadinae</taxon>
        <taxon>Strigomonas</taxon>
    </lineage>
</organism>
<reference evidence="3" key="2">
    <citation type="submission" date="2013-03" db="EMBL/GenBank/DDBJ databases">
        <authorList>
            <person name="Motta M.C.M."/>
            <person name="Martins A.C.A."/>
            <person name="Preta C.M.C.C."/>
            <person name="Silva R."/>
            <person name="de Souza S.S."/>
            <person name="Klein C.C."/>
            <person name="de Almeida L.G.P."/>
            <person name="Cunha O.L."/>
            <person name="Colabardini A.C."/>
            <person name="Lima B.A."/>
            <person name="Machado C.R."/>
            <person name="Soares C.M.A."/>
            <person name="de Menezes C.B.A."/>
            <person name="Bartolomeu D.C."/>
            <person name="Grisard E.C."/>
            <person name="Fantinatti-Garboggini F."/>
            <person name="Rodrigues-Luiz G.F."/>
            <person name="Wagner G."/>
            <person name="Goldman G.H."/>
            <person name="Fietto J.L.R."/>
            <person name="Ciapina L.P."/>
            <person name="Brocchi M."/>
            <person name="Elias M.C."/>
            <person name="Goldman M.H.S."/>
            <person name="Sagot M.-F."/>
            <person name="Pereira M."/>
            <person name="Stoco P.H."/>
            <person name="Teixeira S.M.R."/>
            <person name="de Mendonca-Neto R.P."/>
            <person name="Maciel T.E.F."/>
            <person name="Mendes T.A.O."/>
            <person name="Urmenyi T.P."/>
            <person name="Teixeira M.M.G."/>
            <person name="de Camargo E.F.P."/>
            <person name="de Sousa W."/>
            <person name="Schenkman S."/>
            <person name="de Vasconcelos A.T.R."/>
        </authorList>
    </citation>
    <scope>NUCLEOTIDE SEQUENCE</scope>
</reference>
<dbReference type="AlphaFoldDB" id="S9UGA9"/>
<protein>
    <submittedName>
        <fullName evidence="3">4-methyl-5(B-hydroxyethyl)-thiazole monophosphate biosynthesis</fullName>
    </submittedName>
</protein>
<gene>
    <name evidence="4" type="ORF">STCU_01630</name>
    <name evidence="3" type="ORF">STCU_05554</name>
</gene>
<dbReference type="OrthoDB" id="543156at2759"/>
<proteinExistence type="predicted"/>
<keyword evidence="1" id="KW-0677">Repeat</keyword>
<accession>S9UGA9</accession>
<dbReference type="InterPro" id="IPR006287">
    <property type="entry name" value="DJ-1"/>
</dbReference>
<name>S9UGA9_9TRYP</name>
<dbReference type="PANTHER" id="PTHR48094">
    <property type="entry name" value="PROTEIN/NUCLEIC ACID DEGLYCASE DJ-1-RELATED"/>
    <property type="match status" value="1"/>
</dbReference>
<dbReference type="InterPro" id="IPR029062">
    <property type="entry name" value="Class_I_gatase-like"/>
</dbReference>
<dbReference type="InterPro" id="IPR050325">
    <property type="entry name" value="Prot/Nucl_acid_deglycase"/>
</dbReference>
<evidence type="ECO:0000259" key="2">
    <source>
        <dbReference type="Pfam" id="PF01965"/>
    </source>
</evidence>
<dbReference type="Pfam" id="PF01965">
    <property type="entry name" value="DJ-1_PfpI"/>
    <property type="match status" value="1"/>
</dbReference>
<dbReference type="NCBIfam" id="TIGR01383">
    <property type="entry name" value="not_thiJ"/>
    <property type="match status" value="1"/>
</dbReference>
<dbReference type="EMBL" id="ATMH01001630">
    <property type="protein sequence ID" value="EPY34347.1"/>
    <property type="molecule type" value="Genomic_DNA"/>
</dbReference>
<dbReference type="EMBL" id="ATMH01005554">
    <property type="protein sequence ID" value="EPY27784.1"/>
    <property type="molecule type" value="Genomic_DNA"/>
</dbReference>
<dbReference type="Proteomes" id="UP000015354">
    <property type="component" value="Unassembled WGS sequence"/>
</dbReference>
<evidence type="ECO:0000313" key="4">
    <source>
        <dbReference type="EMBL" id="EPY34347.1"/>
    </source>
</evidence>
<reference evidence="3 5" key="1">
    <citation type="journal article" date="2013" name="PLoS ONE">
        <title>Predicting the Proteins of Angomonas deanei, Strigomonas culicis and Their Respective Endosymbionts Reveals New Aspects of the Trypanosomatidae Family.</title>
        <authorList>
            <person name="Motta M.C."/>
            <person name="Martins A.C."/>
            <person name="de Souza S.S."/>
            <person name="Catta-Preta C.M."/>
            <person name="Silva R."/>
            <person name="Klein C.C."/>
            <person name="de Almeida L.G."/>
            <person name="de Lima Cunha O."/>
            <person name="Ciapina L.P."/>
            <person name="Brocchi M."/>
            <person name="Colabardini A.C."/>
            <person name="de Araujo Lima B."/>
            <person name="Machado C.R."/>
            <person name="de Almeida Soares C.M."/>
            <person name="Probst C.M."/>
            <person name="de Menezes C.B."/>
            <person name="Thompson C.E."/>
            <person name="Bartholomeu D.C."/>
            <person name="Gradia D.F."/>
            <person name="Pavoni D.P."/>
            <person name="Grisard E.C."/>
            <person name="Fantinatti-Garboggini F."/>
            <person name="Marchini F.K."/>
            <person name="Rodrigues-Luiz G.F."/>
            <person name="Wagner G."/>
            <person name="Goldman G.H."/>
            <person name="Fietto J.L."/>
            <person name="Elias M.C."/>
            <person name="Goldman M.H."/>
            <person name="Sagot M.F."/>
            <person name="Pereira M."/>
            <person name="Stoco P.H."/>
            <person name="de Mendonca-Neto R.P."/>
            <person name="Teixeira S.M."/>
            <person name="Maciel T.E."/>
            <person name="de Oliveira Mendes T.A."/>
            <person name="Urmenyi T.P."/>
            <person name="de Souza W."/>
            <person name="Schenkman S."/>
            <person name="de Vasconcelos A.T."/>
        </authorList>
    </citation>
    <scope>NUCLEOTIDE SEQUENCE [LARGE SCALE GENOMIC DNA]</scope>
</reference>
<dbReference type="SUPFAM" id="SSF52317">
    <property type="entry name" value="Class I glutamine amidotransferase-like"/>
    <property type="match status" value="1"/>
</dbReference>
<dbReference type="Gene3D" id="3.40.50.880">
    <property type="match status" value="1"/>
</dbReference>
<evidence type="ECO:0000313" key="5">
    <source>
        <dbReference type="Proteomes" id="UP000015354"/>
    </source>
</evidence>
<dbReference type="GO" id="GO:1903189">
    <property type="term" value="P:glyoxal metabolic process"/>
    <property type="evidence" value="ECO:0007669"/>
    <property type="project" value="TreeGrafter"/>
</dbReference>
<dbReference type="CDD" id="cd03135">
    <property type="entry name" value="GATase1_DJ-1"/>
    <property type="match status" value="1"/>
</dbReference>
<dbReference type="FunFam" id="3.40.50.880:FF:000015">
    <property type="entry name" value="Protein DJ-1 homolog C"/>
    <property type="match status" value="1"/>
</dbReference>
<feature type="domain" description="DJ-1/PfpI" evidence="2">
    <location>
        <begin position="3"/>
        <end position="167"/>
    </location>
</feature>
<dbReference type="PANTHER" id="PTHR48094:SF12">
    <property type="entry name" value="PARKINSON DISEASE PROTEIN 7 HOMOLOG"/>
    <property type="match status" value="1"/>
</dbReference>
<dbReference type="GO" id="GO:0005737">
    <property type="term" value="C:cytoplasm"/>
    <property type="evidence" value="ECO:0007669"/>
    <property type="project" value="TreeGrafter"/>
</dbReference>
<sequence length="198" mass="20964">MSKHVLVPVADGSEDIEFSAITDVLHRAELNVTVASVMGRKNVTLAHGLKLESDSLIGEESASKYDGVFLAGGFDGSNHFGKSEELKKFMHEMRDQKKLFGAICAAPVLSLGPLGMLEGVQRATCYPSMESMFPPTVKPSTDVVVKCGQCLTSRGPGTAIFFALAAVSVLRGKDVASAIAKALLVDHFPEAQLAISIA</sequence>
<evidence type="ECO:0000256" key="1">
    <source>
        <dbReference type="ARBA" id="ARBA00022737"/>
    </source>
</evidence>
<keyword evidence="5" id="KW-1185">Reference proteome</keyword>
<comment type="caution">
    <text evidence="3">The sequence shown here is derived from an EMBL/GenBank/DDBJ whole genome shotgun (WGS) entry which is preliminary data.</text>
</comment>